<sequence>MWTHLSRDCPKPREERCRRCGQVVHDAVKCPQKAATSQTRVSGKFEVGKKVLRGFGGGACTAVGEVKLSLTVDGVPLVVDAFVAESDMCGADLWLTQPALAAPGVQLTVVGGKAQLSNNQPIEDLLLQPGEWYLFHSKRYETRGAVIAMSNQLMQGGSSGYVTIHNIGGNLVEWKKGEVLARGVRCNCDGRIASIGTRS</sequence>
<protein>
    <submittedName>
        <fullName evidence="1">Uncharacterized protein</fullName>
    </submittedName>
</protein>
<proteinExistence type="predicted"/>
<gene>
    <name evidence="1" type="ORF">ABEB36_008340</name>
</gene>
<dbReference type="InterPro" id="IPR036875">
    <property type="entry name" value="Znf_CCHC_sf"/>
</dbReference>
<dbReference type="Proteomes" id="UP001566132">
    <property type="component" value="Unassembled WGS sequence"/>
</dbReference>
<dbReference type="AlphaFoldDB" id="A0ABD1ELK6"/>
<keyword evidence="2" id="KW-1185">Reference proteome</keyword>
<accession>A0ABD1ELK6</accession>
<dbReference type="EMBL" id="JBDJPC010000006">
    <property type="protein sequence ID" value="KAL1497358.1"/>
    <property type="molecule type" value="Genomic_DNA"/>
</dbReference>
<dbReference type="SUPFAM" id="SSF57756">
    <property type="entry name" value="Retrovirus zinc finger-like domains"/>
    <property type="match status" value="1"/>
</dbReference>
<dbReference type="Gene3D" id="4.10.60.10">
    <property type="entry name" value="Zinc finger, CCHC-type"/>
    <property type="match status" value="1"/>
</dbReference>
<comment type="caution">
    <text evidence="1">The sequence shown here is derived from an EMBL/GenBank/DDBJ whole genome shotgun (WGS) entry which is preliminary data.</text>
</comment>
<reference evidence="1 2" key="1">
    <citation type="submission" date="2024-05" db="EMBL/GenBank/DDBJ databases">
        <title>Genetic variation in Jamaican populations of the coffee berry borer (Hypothenemus hampei).</title>
        <authorList>
            <person name="Errbii M."/>
            <person name="Myrie A."/>
        </authorList>
    </citation>
    <scope>NUCLEOTIDE SEQUENCE [LARGE SCALE GENOMIC DNA]</scope>
    <source>
        <strain evidence="1">JA-Hopewell-2020-01-JO</strain>
        <tissue evidence="1">Whole body</tissue>
    </source>
</reference>
<evidence type="ECO:0000313" key="2">
    <source>
        <dbReference type="Proteomes" id="UP001566132"/>
    </source>
</evidence>
<evidence type="ECO:0000313" key="1">
    <source>
        <dbReference type="EMBL" id="KAL1497358.1"/>
    </source>
</evidence>
<name>A0ABD1ELK6_HYPHA</name>
<organism evidence="1 2">
    <name type="scientific">Hypothenemus hampei</name>
    <name type="common">Coffee berry borer</name>
    <dbReference type="NCBI Taxonomy" id="57062"/>
    <lineage>
        <taxon>Eukaryota</taxon>
        <taxon>Metazoa</taxon>
        <taxon>Ecdysozoa</taxon>
        <taxon>Arthropoda</taxon>
        <taxon>Hexapoda</taxon>
        <taxon>Insecta</taxon>
        <taxon>Pterygota</taxon>
        <taxon>Neoptera</taxon>
        <taxon>Endopterygota</taxon>
        <taxon>Coleoptera</taxon>
        <taxon>Polyphaga</taxon>
        <taxon>Cucujiformia</taxon>
        <taxon>Curculionidae</taxon>
        <taxon>Scolytinae</taxon>
        <taxon>Hypothenemus</taxon>
    </lineage>
</organism>